<evidence type="ECO:0000313" key="5">
    <source>
        <dbReference type="Proteomes" id="UP000503840"/>
    </source>
</evidence>
<dbReference type="EMBL" id="BLVO01000013">
    <property type="protein sequence ID" value="GFM34086.1"/>
    <property type="molecule type" value="Genomic_DNA"/>
</dbReference>
<reference evidence="4 5" key="1">
    <citation type="submission" date="2020-05" db="EMBL/GenBank/DDBJ databases">
        <title>Draft genome sequence of Desulfovibrio sp. strain HN2T.</title>
        <authorList>
            <person name="Ueno A."/>
            <person name="Tamazawa S."/>
            <person name="Tamamura S."/>
            <person name="Murakami T."/>
            <person name="Kiyama T."/>
            <person name="Inomata H."/>
            <person name="Amano Y."/>
            <person name="Miyakawa K."/>
            <person name="Tamaki H."/>
            <person name="Naganuma T."/>
            <person name="Kaneko K."/>
        </authorList>
    </citation>
    <scope>NUCLEOTIDE SEQUENCE [LARGE SCALE GENOMIC DNA]</scope>
    <source>
        <strain evidence="4 5">HN2</strain>
    </source>
</reference>
<dbReference type="AlphaFoldDB" id="A0A7J0BK49"/>
<dbReference type="InterPro" id="IPR000160">
    <property type="entry name" value="GGDEF_dom"/>
</dbReference>
<name>A0A7J0BK49_9BACT</name>
<comment type="caution">
    <text evidence="4">The sequence shown here is derived from an EMBL/GenBank/DDBJ whole genome shotgun (WGS) entry which is preliminary data.</text>
</comment>
<dbReference type="GO" id="GO:0052621">
    <property type="term" value="F:diguanylate cyclase activity"/>
    <property type="evidence" value="ECO:0007669"/>
    <property type="project" value="UniProtKB-EC"/>
</dbReference>
<dbReference type="SUPFAM" id="SSF55781">
    <property type="entry name" value="GAF domain-like"/>
    <property type="match status" value="1"/>
</dbReference>
<dbReference type="CDD" id="cd01949">
    <property type="entry name" value="GGDEF"/>
    <property type="match status" value="1"/>
</dbReference>
<dbReference type="EC" id="2.7.7.65" evidence="1"/>
<dbReference type="Gene3D" id="3.30.450.40">
    <property type="match status" value="1"/>
</dbReference>
<comment type="catalytic activity">
    <reaction evidence="2">
        <text>2 GTP = 3',3'-c-di-GMP + 2 diphosphate</text>
        <dbReference type="Rhea" id="RHEA:24898"/>
        <dbReference type="ChEBI" id="CHEBI:33019"/>
        <dbReference type="ChEBI" id="CHEBI:37565"/>
        <dbReference type="ChEBI" id="CHEBI:58805"/>
        <dbReference type="EC" id="2.7.7.65"/>
    </reaction>
</comment>
<dbReference type="GO" id="GO:0005886">
    <property type="term" value="C:plasma membrane"/>
    <property type="evidence" value="ECO:0007669"/>
    <property type="project" value="TreeGrafter"/>
</dbReference>
<sequence length="489" mass="54880">MRGTNKKTMWGLGLLPDDAALIDSVGNTEFTLISLPSGTVPDAEAMDKDEPCILWISKTAWDEIKTLPHTATRHLDIIPRVLLLGGEYRMEELEEALDNGFTDVIKPPLTESRIKDVLMRTSETHNLYHDIMRMTREICLERELLERKNDILSFIVSFLSRATESLEPSEILQSAQEELATLLPIAAMGAICWAPGTGRDLDASLYISANDDHPARKEWENLLLGGAEKLSGRKVRNYTSEQIHCQEEADDLMPEPGKVAILPLKTAGETFGAVALLSRSDLHLGKDQVQILKSAMKHLALALKNAMLYRQMKQHADLDGLTLVHNRRHFDNRLKEEVDRHIRYSHPLSLLILDIDHFKQINDMHGHQAGDTVLKELAALLRSTLRTTDYVARYGGEEFTIILPHTQEEPAAQLAERLRITVADYTFMHEAVRIPITISIGLSSQKESTQLPADLILEADKALYRAKAQGRNKVCMPDYCLNKCSSAAI</sequence>
<dbReference type="NCBIfam" id="TIGR00254">
    <property type="entry name" value="GGDEF"/>
    <property type="match status" value="1"/>
</dbReference>
<evidence type="ECO:0000313" key="4">
    <source>
        <dbReference type="EMBL" id="GFM34086.1"/>
    </source>
</evidence>
<dbReference type="SMART" id="SM00267">
    <property type="entry name" value="GGDEF"/>
    <property type="match status" value="1"/>
</dbReference>
<evidence type="ECO:0000256" key="1">
    <source>
        <dbReference type="ARBA" id="ARBA00012528"/>
    </source>
</evidence>
<dbReference type="Proteomes" id="UP000503840">
    <property type="component" value="Unassembled WGS sequence"/>
</dbReference>
<evidence type="ECO:0000259" key="3">
    <source>
        <dbReference type="PROSITE" id="PS50887"/>
    </source>
</evidence>
<gene>
    <name evidence="4" type="ORF">DSM101010T_24510</name>
</gene>
<dbReference type="PANTHER" id="PTHR45138:SF9">
    <property type="entry name" value="DIGUANYLATE CYCLASE DGCM-RELATED"/>
    <property type="match status" value="1"/>
</dbReference>
<organism evidence="4 5">
    <name type="scientific">Desulfovibrio subterraneus</name>
    <dbReference type="NCBI Taxonomy" id="2718620"/>
    <lineage>
        <taxon>Bacteria</taxon>
        <taxon>Pseudomonadati</taxon>
        <taxon>Thermodesulfobacteriota</taxon>
        <taxon>Desulfovibrionia</taxon>
        <taxon>Desulfovibrionales</taxon>
        <taxon>Desulfovibrionaceae</taxon>
        <taxon>Desulfovibrio</taxon>
    </lineage>
</organism>
<keyword evidence="5" id="KW-1185">Reference proteome</keyword>
<dbReference type="PROSITE" id="PS50887">
    <property type="entry name" value="GGDEF"/>
    <property type="match status" value="1"/>
</dbReference>
<evidence type="ECO:0000256" key="2">
    <source>
        <dbReference type="ARBA" id="ARBA00034247"/>
    </source>
</evidence>
<dbReference type="RefSeq" id="WP_174405712.1">
    <property type="nucleotide sequence ID" value="NZ_BLVO01000013.1"/>
</dbReference>
<dbReference type="InterPro" id="IPR043128">
    <property type="entry name" value="Rev_trsase/Diguanyl_cyclase"/>
</dbReference>
<proteinExistence type="predicted"/>
<protein>
    <recommendedName>
        <fullName evidence="1">diguanylate cyclase</fullName>
        <ecNumber evidence="1">2.7.7.65</ecNumber>
    </recommendedName>
</protein>
<dbReference type="Pfam" id="PF00990">
    <property type="entry name" value="GGDEF"/>
    <property type="match status" value="1"/>
</dbReference>
<feature type="domain" description="GGDEF" evidence="3">
    <location>
        <begin position="346"/>
        <end position="479"/>
    </location>
</feature>
<accession>A0A7J0BK49</accession>
<dbReference type="GO" id="GO:0043709">
    <property type="term" value="P:cell adhesion involved in single-species biofilm formation"/>
    <property type="evidence" value="ECO:0007669"/>
    <property type="project" value="TreeGrafter"/>
</dbReference>
<dbReference type="InterPro" id="IPR029016">
    <property type="entry name" value="GAF-like_dom_sf"/>
</dbReference>
<dbReference type="FunFam" id="3.30.70.270:FF:000001">
    <property type="entry name" value="Diguanylate cyclase domain protein"/>
    <property type="match status" value="1"/>
</dbReference>
<dbReference type="SUPFAM" id="SSF55073">
    <property type="entry name" value="Nucleotide cyclase"/>
    <property type="match status" value="1"/>
</dbReference>
<dbReference type="InterPro" id="IPR050469">
    <property type="entry name" value="Diguanylate_Cyclase"/>
</dbReference>
<dbReference type="Gene3D" id="3.30.70.270">
    <property type="match status" value="1"/>
</dbReference>
<dbReference type="PANTHER" id="PTHR45138">
    <property type="entry name" value="REGULATORY COMPONENTS OF SENSORY TRANSDUCTION SYSTEM"/>
    <property type="match status" value="1"/>
</dbReference>
<dbReference type="GO" id="GO:1902201">
    <property type="term" value="P:negative regulation of bacterial-type flagellum-dependent cell motility"/>
    <property type="evidence" value="ECO:0007669"/>
    <property type="project" value="TreeGrafter"/>
</dbReference>
<dbReference type="InterPro" id="IPR029787">
    <property type="entry name" value="Nucleotide_cyclase"/>
</dbReference>